<reference evidence="2" key="2">
    <citation type="journal article" date="2015" name="Data Brief">
        <title>Shoot transcriptome of the giant reed, Arundo donax.</title>
        <authorList>
            <person name="Barrero R.A."/>
            <person name="Guerrero F.D."/>
            <person name="Moolhuijzen P."/>
            <person name="Goolsby J.A."/>
            <person name="Tidwell J."/>
            <person name="Bellgard S.E."/>
            <person name="Bellgard M.I."/>
        </authorList>
    </citation>
    <scope>NUCLEOTIDE SEQUENCE</scope>
    <source>
        <tissue evidence="2">Shoot tissue taken approximately 20 cm above the soil surface</tissue>
    </source>
</reference>
<feature type="compositionally biased region" description="Basic and acidic residues" evidence="1">
    <location>
        <begin position="10"/>
        <end position="28"/>
    </location>
</feature>
<proteinExistence type="predicted"/>
<organism evidence="2">
    <name type="scientific">Arundo donax</name>
    <name type="common">Giant reed</name>
    <name type="synonym">Donax arundinaceus</name>
    <dbReference type="NCBI Taxonomy" id="35708"/>
    <lineage>
        <taxon>Eukaryota</taxon>
        <taxon>Viridiplantae</taxon>
        <taxon>Streptophyta</taxon>
        <taxon>Embryophyta</taxon>
        <taxon>Tracheophyta</taxon>
        <taxon>Spermatophyta</taxon>
        <taxon>Magnoliopsida</taxon>
        <taxon>Liliopsida</taxon>
        <taxon>Poales</taxon>
        <taxon>Poaceae</taxon>
        <taxon>PACMAD clade</taxon>
        <taxon>Arundinoideae</taxon>
        <taxon>Arundineae</taxon>
        <taxon>Arundo</taxon>
    </lineage>
</organism>
<evidence type="ECO:0000313" key="2">
    <source>
        <dbReference type="EMBL" id="JAE05405.1"/>
    </source>
</evidence>
<sequence length="44" mass="4867">MRWSSARGGSSREKRGEVVVRLGKEEGGPRSSARPRPKRPNPAH</sequence>
<feature type="region of interest" description="Disordered" evidence="1">
    <location>
        <begin position="1"/>
        <end position="44"/>
    </location>
</feature>
<protein>
    <submittedName>
        <fullName evidence="2">Uncharacterized protein</fullName>
    </submittedName>
</protein>
<accession>A0A0A9EX93</accession>
<reference evidence="2" key="1">
    <citation type="submission" date="2014-09" db="EMBL/GenBank/DDBJ databases">
        <authorList>
            <person name="Magalhaes I.L.F."/>
            <person name="Oliveira U."/>
            <person name="Santos F.R."/>
            <person name="Vidigal T.H.D.A."/>
            <person name="Brescovit A.D."/>
            <person name="Santos A.J."/>
        </authorList>
    </citation>
    <scope>NUCLEOTIDE SEQUENCE</scope>
    <source>
        <tissue evidence="2">Shoot tissue taken approximately 20 cm above the soil surface</tissue>
    </source>
</reference>
<name>A0A0A9EX93_ARUDO</name>
<dbReference type="AlphaFoldDB" id="A0A0A9EX93"/>
<feature type="compositionally biased region" description="Basic residues" evidence="1">
    <location>
        <begin position="33"/>
        <end position="44"/>
    </location>
</feature>
<dbReference type="EMBL" id="GBRH01192491">
    <property type="protein sequence ID" value="JAE05405.1"/>
    <property type="molecule type" value="Transcribed_RNA"/>
</dbReference>
<evidence type="ECO:0000256" key="1">
    <source>
        <dbReference type="SAM" id="MobiDB-lite"/>
    </source>
</evidence>